<feature type="compositionally biased region" description="Basic and acidic residues" evidence="1">
    <location>
        <begin position="724"/>
        <end position="736"/>
    </location>
</feature>
<sequence>MDSKILYTNDRAEVQCVAVKSIKTVKGSTDAARDDRLPPSTEPQGIPLPSSDTAIFLLPHESLYSYLYIGTADGFLLALRFQIFLQELAVPGGGLIYEHRVALHAQSKLEITVPHPSVSSSNGGSRARSGSGQEGMSASPMTTASTPLEPAATDAAESSTNAAVRGVRAMEAPMSLPYVFLHVHGRFEVREDDTLQPLDRAYTAPLRLGDSTVLFMCTGEEQTTASRQRRPPSSSVNRGTSTSQGATGKPDAEADLSSAVAYYALLLDNWMVMLVGCTKASSTRLAFLDSAGEATGSSKADVKGAQHASSLSPLAQQQGFSTQETHVPNTLLPVLPNTSTMAWCGDVLITGSPSYYRLYDTLHGTVLSQLEVRSLLGSCPPYTAYIRNAAVDPTRAGFDLATEAAEVCSYSGGGSSRSSSSSESSDNDLTSTSGSAPCEMSAREGGPPTGVGSPTGWSSALAFRLRDGELHVCAATGSRADLNTAVPLAGTFGAVREVYSCSPFLMCLLGSGGSDDEGLGDPPAASRLPLTSSGIRTSIVEPRSSSPPPRSEVILFSCLDGLLWVPPEVEPVSFMSVSLRGVRAFPLGLLGFSRHTVEALLWKPFALQLEDQIEAGRYSRVLRFVSQCFRGSESARRVVVRRVCQASATRAMSHCHYRVAFYFYTLAETCAEGLLQLFPELQRPASIAQVGAQRRGADASRDGSRSHTEGGEHIAYRSPVAATSEDRHAADAERQPHPFSYPQHAPYRALYRILISQFFSLVSVAARNTHFPLEDPAATAGATVNGAGEALLRGSTMLATAAVALGSASPGPAPPSPPAADAESAAFPERVAATPRAAVVEMTAALKSQTAAPTGTLQGTRNPSRPDAPLLASVEASSESLERTRAKIEFALFCLFAIDSAGARRLRTTRAELLQFMIFAQTLTPHDGAAVFSALGLPPQFLLNTMLLAARGDYDRAFTHCQEEGDVATAGALLAMHACTPGATDAQLEKLYQQHLPWMLEVDPPTTVQLLTTPAWLEGERPGPEVLLPILLTVGGTVLLDYLSYLINTECSVEPSVHQLYATHLVSTLQTLRDEWGLQGFTSVELGAADGAGTETGLVGPIRRTLLSFLQCSPYYDKERVLAVLVEAGLCEEQCVVLEALGDHVGVLSVHVYAMHDMNRAVRYCEAHYRPGCASAHRWLPLADLRHQMTAAPGSSTQAVSPPKAAGCADGGPLRQLEGLESCRPLPADDPWTHALGGCSANETVSSCAVVQGTLGDATALSFSSSPAPNLRSSNGADGAVDVLMFPSRDCQRVAFNDAAAMAYDSYEPTGDAHGVSGKAGYSESPMATASQIVMHFNPYLHILFHVLLFPPAGSDVALSEIVWLLNTHYAFINPRLVLLSLPGDVPLSFIAPYLMRAFQRLEVNHQLVCMESAAVQSALADAVRHHVSLQQRLVWMDDHRRCVVCGQLLEKGGLVAVFPNLKPAHFRCQQDSTLDPERAVPFFSNTA</sequence>
<dbReference type="InterPro" id="IPR019453">
    <property type="entry name" value="VPS39/TGFA1_Znf"/>
</dbReference>
<dbReference type="InterPro" id="IPR032914">
    <property type="entry name" value="Vam6/VPS39/TRAP1"/>
</dbReference>
<feature type="compositionally biased region" description="Basic and acidic residues" evidence="1">
    <location>
        <begin position="695"/>
        <end position="715"/>
    </location>
</feature>
<dbReference type="OrthoDB" id="10258882at2759"/>
<feature type="compositionally biased region" description="Polar residues" evidence="1">
    <location>
        <begin position="221"/>
        <end position="246"/>
    </location>
</feature>
<accession>A0A0N1IH25</accession>
<reference evidence="3 4" key="1">
    <citation type="journal article" date="2015" name="PLoS Pathog.">
        <title>Leptomonas seymouri: Adaptations to the Dixenous Life Cycle Analyzed by Genome Sequencing, Transcriptome Profiling and Co-infection with Leishmania donovani.</title>
        <authorList>
            <person name="Kraeva N."/>
            <person name="Butenko A."/>
            <person name="Hlavacova J."/>
            <person name="Kostygov A."/>
            <person name="Myskova J."/>
            <person name="Grybchuk D."/>
            <person name="Lestinova T."/>
            <person name="Votypka J."/>
            <person name="Volf P."/>
            <person name="Opperdoes F."/>
            <person name="Flegontov P."/>
            <person name="Lukes J."/>
            <person name="Yurchenko V."/>
        </authorList>
    </citation>
    <scope>NUCLEOTIDE SEQUENCE [LARGE SCALE GENOMIC DNA]</scope>
    <source>
        <strain evidence="3 4">ATCC 30220</strain>
    </source>
</reference>
<feature type="domain" description="Vacuolar sorting protein 39/Transforming growth factor beta receptor-associated zinc finger" evidence="2">
    <location>
        <begin position="1433"/>
        <end position="1472"/>
    </location>
</feature>
<feature type="region of interest" description="Disordered" evidence="1">
    <location>
        <begin position="412"/>
        <end position="454"/>
    </location>
</feature>
<dbReference type="Proteomes" id="UP000038009">
    <property type="component" value="Unassembled WGS sequence"/>
</dbReference>
<gene>
    <name evidence="3" type="ORF">ABL78_7526</name>
</gene>
<feature type="region of interest" description="Disordered" evidence="1">
    <location>
        <begin position="807"/>
        <end position="826"/>
    </location>
</feature>
<proteinExistence type="predicted"/>
<evidence type="ECO:0000256" key="1">
    <source>
        <dbReference type="SAM" id="MobiDB-lite"/>
    </source>
</evidence>
<comment type="caution">
    <text evidence="3">The sequence shown here is derived from an EMBL/GenBank/DDBJ whole genome shotgun (WGS) entry which is preliminary data.</text>
</comment>
<dbReference type="EMBL" id="LJSK01000375">
    <property type="protein sequence ID" value="KPI83440.1"/>
    <property type="molecule type" value="Genomic_DNA"/>
</dbReference>
<dbReference type="OMA" id="NTSTMAW"/>
<organism evidence="3 4">
    <name type="scientific">Leptomonas seymouri</name>
    <dbReference type="NCBI Taxonomy" id="5684"/>
    <lineage>
        <taxon>Eukaryota</taxon>
        <taxon>Discoba</taxon>
        <taxon>Euglenozoa</taxon>
        <taxon>Kinetoplastea</taxon>
        <taxon>Metakinetoplastina</taxon>
        <taxon>Trypanosomatida</taxon>
        <taxon>Trypanosomatidae</taxon>
        <taxon>Leishmaniinae</taxon>
        <taxon>Leptomonas</taxon>
    </lineage>
</organism>
<keyword evidence="4" id="KW-1185">Reference proteome</keyword>
<dbReference type="GO" id="GO:0005737">
    <property type="term" value="C:cytoplasm"/>
    <property type="evidence" value="ECO:0007669"/>
    <property type="project" value="TreeGrafter"/>
</dbReference>
<dbReference type="PANTHER" id="PTHR12894">
    <property type="entry name" value="CNH DOMAIN CONTAINING"/>
    <property type="match status" value="1"/>
</dbReference>
<name>A0A0N1IH25_LEPSE</name>
<dbReference type="GO" id="GO:0034058">
    <property type="term" value="P:endosomal vesicle fusion"/>
    <property type="evidence" value="ECO:0007669"/>
    <property type="project" value="TreeGrafter"/>
</dbReference>
<protein>
    <recommendedName>
        <fullName evidence="2">Vacuolar sorting protein 39/Transforming growth factor beta receptor-associated zinc finger domain-containing protein</fullName>
    </recommendedName>
</protein>
<feature type="region of interest" description="Disordered" evidence="1">
    <location>
        <begin position="692"/>
        <end position="739"/>
    </location>
</feature>
<evidence type="ECO:0000313" key="3">
    <source>
        <dbReference type="EMBL" id="KPI83440.1"/>
    </source>
</evidence>
<feature type="region of interest" description="Disordered" evidence="1">
    <location>
        <begin position="114"/>
        <end position="159"/>
    </location>
</feature>
<dbReference type="VEuPathDB" id="TriTrypDB:Lsey_0375_0050"/>
<evidence type="ECO:0000259" key="2">
    <source>
        <dbReference type="Pfam" id="PF10367"/>
    </source>
</evidence>
<feature type="compositionally biased region" description="Polar residues" evidence="1">
    <location>
        <begin position="134"/>
        <end position="146"/>
    </location>
</feature>
<evidence type="ECO:0000313" key="4">
    <source>
        <dbReference type="Proteomes" id="UP000038009"/>
    </source>
</evidence>
<dbReference type="GO" id="GO:0016020">
    <property type="term" value="C:membrane"/>
    <property type="evidence" value="ECO:0007669"/>
    <property type="project" value="TreeGrafter"/>
</dbReference>
<dbReference type="Pfam" id="PF10367">
    <property type="entry name" value="zf-Vps39_C"/>
    <property type="match status" value="1"/>
</dbReference>
<feature type="compositionally biased region" description="Low complexity" evidence="1">
    <location>
        <begin position="117"/>
        <end position="131"/>
    </location>
</feature>
<dbReference type="GO" id="GO:0006914">
    <property type="term" value="P:autophagy"/>
    <property type="evidence" value="ECO:0007669"/>
    <property type="project" value="TreeGrafter"/>
</dbReference>
<dbReference type="PANTHER" id="PTHR12894:SF27">
    <property type="entry name" value="TRANSFORMING GROWTH FACTOR-BETA RECEPTOR-ASSOCIATED PROTEIN 1"/>
    <property type="match status" value="1"/>
</dbReference>
<feature type="region of interest" description="Disordered" evidence="1">
    <location>
        <begin position="221"/>
        <end position="251"/>
    </location>
</feature>